<keyword evidence="2" id="KW-1185">Reference proteome</keyword>
<dbReference type="EMBL" id="JAQIZT010000007">
    <property type="protein sequence ID" value="KAJ6989987.1"/>
    <property type="molecule type" value="Genomic_DNA"/>
</dbReference>
<protein>
    <submittedName>
        <fullName evidence="1">Uncharacterized protein</fullName>
    </submittedName>
</protein>
<accession>A0AAD6VVH2</accession>
<dbReference type="AlphaFoldDB" id="A0AAD6VVH2"/>
<name>A0AAD6VVH2_9ROSI</name>
<organism evidence="1 2">
    <name type="scientific">Populus alba x Populus x berolinensis</name>
    <dbReference type="NCBI Taxonomy" id="444605"/>
    <lineage>
        <taxon>Eukaryota</taxon>
        <taxon>Viridiplantae</taxon>
        <taxon>Streptophyta</taxon>
        <taxon>Embryophyta</taxon>
        <taxon>Tracheophyta</taxon>
        <taxon>Spermatophyta</taxon>
        <taxon>Magnoliopsida</taxon>
        <taxon>eudicotyledons</taxon>
        <taxon>Gunneridae</taxon>
        <taxon>Pentapetalae</taxon>
        <taxon>rosids</taxon>
        <taxon>fabids</taxon>
        <taxon>Malpighiales</taxon>
        <taxon>Salicaceae</taxon>
        <taxon>Saliceae</taxon>
        <taxon>Populus</taxon>
    </lineage>
</organism>
<reference evidence="1" key="1">
    <citation type="journal article" date="2023" name="Mol. Ecol. Resour.">
        <title>Chromosome-level genome assembly of a triploid poplar Populus alba 'Berolinensis'.</title>
        <authorList>
            <person name="Chen S."/>
            <person name="Yu Y."/>
            <person name="Wang X."/>
            <person name="Wang S."/>
            <person name="Zhang T."/>
            <person name="Zhou Y."/>
            <person name="He R."/>
            <person name="Meng N."/>
            <person name="Wang Y."/>
            <person name="Liu W."/>
            <person name="Liu Z."/>
            <person name="Liu J."/>
            <person name="Guo Q."/>
            <person name="Huang H."/>
            <person name="Sederoff R.R."/>
            <person name="Wang G."/>
            <person name="Qu G."/>
            <person name="Chen S."/>
        </authorList>
    </citation>
    <scope>NUCLEOTIDE SEQUENCE</scope>
    <source>
        <strain evidence="1">SC-2020</strain>
    </source>
</reference>
<evidence type="ECO:0000313" key="1">
    <source>
        <dbReference type="EMBL" id="KAJ6989987.1"/>
    </source>
</evidence>
<dbReference type="Proteomes" id="UP001164929">
    <property type="component" value="Chromosome 7"/>
</dbReference>
<gene>
    <name evidence="1" type="ORF">NC653_018488</name>
</gene>
<comment type="caution">
    <text evidence="1">The sequence shown here is derived from an EMBL/GenBank/DDBJ whole genome shotgun (WGS) entry which is preliminary data.</text>
</comment>
<proteinExistence type="predicted"/>
<sequence>MLLLLPASSSAPSLSLSLSLSPHALLGHLSHYNTDEEPQHFNILGHRFNCPGSQGRTKCQAVAETFKTTQIELLHSDILDSVAGFNHEF</sequence>
<evidence type="ECO:0000313" key="2">
    <source>
        <dbReference type="Proteomes" id="UP001164929"/>
    </source>
</evidence>